<accession>A0A830FNR0</accession>
<feature type="compositionally biased region" description="Basic and acidic residues" evidence="1">
    <location>
        <begin position="156"/>
        <end position="169"/>
    </location>
</feature>
<feature type="region of interest" description="Disordered" evidence="1">
    <location>
        <begin position="152"/>
        <end position="243"/>
    </location>
</feature>
<evidence type="ECO:0000313" key="3">
    <source>
        <dbReference type="EMBL" id="MBP1953485.1"/>
    </source>
</evidence>
<feature type="compositionally biased region" description="Basic and acidic residues" evidence="1">
    <location>
        <begin position="202"/>
        <end position="218"/>
    </location>
</feature>
<dbReference type="EMBL" id="BMOO01000003">
    <property type="protein sequence ID" value="GGM64865.1"/>
    <property type="molecule type" value="Genomic_DNA"/>
</dbReference>
<dbReference type="Pfam" id="PF24414">
    <property type="entry name" value="DUF7547"/>
    <property type="match status" value="1"/>
</dbReference>
<keyword evidence="4" id="KW-1185">Reference proteome</keyword>
<dbReference type="RefSeq" id="WP_188871260.1">
    <property type="nucleotide sequence ID" value="NZ_BMOO01000003.1"/>
</dbReference>
<name>A0A830FNR0_9EURY</name>
<sequence>MPDDTADDDLAARVDALEAAVADLRAARAAARSHSSRRRARDAHRGTVVPRPPTPRDLLRFAVDDAIPATVAFLDAQKRALEALRAALRLVEPGRTAGESADAPSAPGRETLDRLDAALTDLRAAVSGDALPADAAARDLLEDARALTADLESEVDAAREAREGRDARATGEPGDEAERSRTGIPVTDGSERDGENEEEDERERRAERVEDELDQLRDEYDDGTDEGDSDETADDTDDEGDGV</sequence>
<proteinExistence type="predicted"/>
<gene>
    <name evidence="2" type="ORF">GCM10009017_13730</name>
    <name evidence="3" type="ORF">J2752_000366</name>
</gene>
<dbReference type="Proteomes" id="UP000614609">
    <property type="component" value="Unassembled WGS sequence"/>
</dbReference>
<dbReference type="AlphaFoldDB" id="A0A830FNR0"/>
<evidence type="ECO:0000256" key="1">
    <source>
        <dbReference type="SAM" id="MobiDB-lite"/>
    </source>
</evidence>
<reference evidence="2" key="1">
    <citation type="journal article" date="2014" name="Int. J. Syst. Evol. Microbiol.">
        <title>Complete genome sequence of Corynebacterium casei LMG S-19264T (=DSM 44701T), isolated from a smear-ripened cheese.</title>
        <authorList>
            <consortium name="US DOE Joint Genome Institute (JGI-PGF)"/>
            <person name="Walter F."/>
            <person name="Albersmeier A."/>
            <person name="Kalinowski J."/>
            <person name="Ruckert C."/>
        </authorList>
    </citation>
    <scope>NUCLEOTIDE SEQUENCE</scope>
    <source>
        <strain evidence="2">JCM 16108</strain>
    </source>
</reference>
<dbReference type="InterPro" id="IPR055969">
    <property type="entry name" value="DUF7547"/>
</dbReference>
<protein>
    <submittedName>
        <fullName evidence="2">Uncharacterized protein</fullName>
    </submittedName>
</protein>
<feature type="compositionally biased region" description="Acidic residues" evidence="1">
    <location>
        <begin position="219"/>
        <end position="243"/>
    </location>
</feature>
<reference evidence="2" key="2">
    <citation type="submission" date="2020-09" db="EMBL/GenBank/DDBJ databases">
        <authorList>
            <person name="Sun Q."/>
            <person name="Ohkuma M."/>
        </authorList>
    </citation>
    <scope>NUCLEOTIDE SEQUENCE</scope>
    <source>
        <strain evidence="2">JCM 16108</strain>
    </source>
</reference>
<reference evidence="3" key="3">
    <citation type="submission" date="2021-03" db="EMBL/GenBank/DDBJ databases">
        <title>Genomic Encyclopedia of Type Strains, Phase IV (KMG-IV): sequencing the most valuable type-strain genomes for metagenomic binning, comparative biology and taxonomic classification.</title>
        <authorList>
            <person name="Goeker M."/>
        </authorList>
    </citation>
    <scope>NUCLEOTIDE SEQUENCE</scope>
    <source>
        <strain evidence="3">DSM 22443</strain>
    </source>
</reference>
<feature type="region of interest" description="Disordered" evidence="1">
    <location>
        <begin position="28"/>
        <end position="53"/>
    </location>
</feature>
<evidence type="ECO:0000313" key="2">
    <source>
        <dbReference type="EMBL" id="GGM64865.1"/>
    </source>
</evidence>
<dbReference type="EMBL" id="JAGGKO010000001">
    <property type="protein sequence ID" value="MBP1953485.1"/>
    <property type="molecule type" value="Genomic_DNA"/>
</dbReference>
<dbReference type="Proteomes" id="UP000765891">
    <property type="component" value="Unassembled WGS sequence"/>
</dbReference>
<evidence type="ECO:0000313" key="4">
    <source>
        <dbReference type="Proteomes" id="UP000614609"/>
    </source>
</evidence>
<organism evidence="2 4">
    <name type="scientific">Halarchaeum rubridurum</name>
    <dbReference type="NCBI Taxonomy" id="489911"/>
    <lineage>
        <taxon>Archaea</taxon>
        <taxon>Methanobacteriati</taxon>
        <taxon>Methanobacteriota</taxon>
        <taxon>Stenosarchaea group</taxon>
        <taxon>Halobacteria</taxon>
        <taxon>Halobacteriales</taxon>
        <taxon>Halobacteriaceae</taxon>
    </lineage>
</organism>
<comment type="caution">
    <text evidence="2">The sequence shown here is derived from an EMBL/GenBank/DDBJ whole genome shotgun (WGS) entry which is preliminary data.</text>
</comment>